<accession>A0ABW3L535</accession>
<dbReference type="EMBL" id="JBHTKL010000005">
    <property type="protein sequence ID" value="MFD1020421.1"/>
    <property type="molecule type" value="Genomic_DNA"/>
</dbReference>
<keyword evidence="5" id="KW-0804">Transcription</keyword>
<dbReference type="InterPro" id="IPR013249">
    <property type="entry name" value="RNA_pol_sigma70_r4_t2"/>
</dbReference>
<protein>
    <submittedName>
        <fullName evidence="9">Sigma-70 family RNA polymerase sigma factor</fullName>
    </submittedName>
</protein>
<comment type="similarity">
    <text evidence="1">Belongs to the sigma-70 factor family. ECF subfamily.</text>
</comment>
<evidence type="ECO:0000256" key="4">
    <source>
        <dbReference type="ARBA" id="ARBA00023125"/>
    </source>
</evidence>
<keyword evidence="6" id="KW-0175">Coiled coil</keyword>
<keyword evidence="3" id="KW-0731">Sigma factor</keyword>
<proteinExistence type="inferred from homology"/>
<evidence type="ECO:0000256" key="1">
    <source>
        <dbReference type="ARBA" id="ARBA00010641"/>
    </source>
</evidence>
<dbReference type="PANTHER" id="PTHR43133:SF8">
    <property type="entry name" value="RNA POLYMERASE SIGMA FACTOR HI_1459-RELATED"/>
    <property type="match status" value="1"/>
</dbReference>
<feature type="domain" description="RNA polymerase sigma factor 70 region 4 type 2" evidence="8">
    <location>
        <begin position="127"/>
        <end position="174"/>
    </location>
</feature>
<dbReference type="NCBIfam" id="TIGR02937">
    <property type="entry name" value="sigma70-ECF"/>
    <property type="match status" value="1"/>
</dbReference>
<sequence length="188" mass="21842">MKSNKENFIKRLQSGKEDALDYIVDQYLSLVQVVISKVLSPLNREGIIEECVNDVFLSVWENAKKFKGDRDNFKSWLCSIARYKAIDYYRKTVKNFEITVDQLEKSNEKSLEDEIIQLENKKELLILIRGMKPVDQKIFIMKYFLGYSTDEIAAKLSMTKGSIGNRLYRGKRELSKRIENLNIGGSLI</sequence>
<gene>
    <name evidence="9" type="ORF">ACFQ2J_14635</name>
</gene>
<dbReference type="InterPro" id="IPR039425">
    <property type="entry name" value="RNA_pol_sigma-70-like"/>
</dbReference>
<keyword evidence="10" id="KW-1185">Reference proteome</keyword>
<dbReference type="Pfam" id="PF08281">
    <property type="entry name" value="Sigma70_r4_2"/>
    <property type="match status" value="1"/>
</dbReference>
<dbReference type="Pfam" id="PF04542">
    <property type="entry name" value="Sigma70_r2"/>
    <property type="match status" value="1"/>
</dbReference>
<dbReference type="InterPro" id="IPR013324">
    <property type="entry name" value="RNA_pol_sigma_r3/r4-like"/>
</dbReference>
<dbReference type="InterPro" id="IPR007627">
    <property type="entry name" value="RNA_pol_sigma70_r2"/>
</dbReference>
<dbReference type="InterPro" id="IPR014284">
    <property type="entry name" value="RNA_pol_sigma-70_dom"/>
</dbReference>
<feature type="domain" description="RNA polymerase sigma-70 region 2" evidence="7">
    <location>
        <begin position="24"/>
        <end position="92"/>
    </location>
</feature>
<evidence type="ECO:0000259" key="8">
    <source>
        <dbReference type="Pfam" id="PF08281"/>
    </source>
</evidence>
<evidence type="ECO:0000256" key="2">
    <source>
        <dbReference type="ARBA" id="ARBA00023015"/>
    </source>
</evidence>
<dbReference type="Proteomes" id="UP001596990">
    <property type="component" value="Unassembled WGS sequence"/>
</dbReference>
<reference evidence="10" key="1">
    <citation type="journal article" date="2019" name="Int. J. Syst. Evol. Microbiol.">
        <title>The Global Catalogue of Microorganisms (GCM) 10K type strain sequencing project: providing services to taxonomists for standard genome sequencing and annotation.</title>
        <authorList>
            <consortium name="The Broad Institute Genomics Platform"/>
            <consortium name="The Broad Institute Genome Sequencing Center for Infectious Disease"/>
            <person name="Wu L."/>
            <person name="Ma J."/>
        </authorList>
    </citation>
    <scope>NUCLEOTIDE SEQUENCE [LARGE SCALE GENOMIC DNA]</scope>
    <source>
        <strain evidence="10">CCUG 56607</strain>
    </source>
</reference>
<dbReference type="Gene3D" id="1.10.10.10">
    <property type="entry name" value="Winged helix-like DNA-binding domain superfamily/Winged helix DNA-binding domain"/>
    <property type="match status" value="1"/>
</dbReference>
<evidence type="ECO:0000313" key="10">
    <source>
        <dbReference type="Proteomes" id="UP001596990"/>
    </source>
</evidence>
<evidence type="ECO:0000259" key="7">
    <source>
        <dbReference type="Pfam" id="PF04542"/>
    </source>
</evidence>
<dbReference type="SUPFAM" id="SSF88946">
    <property type="entry name" value="Sigma2 domain of RNA polymerase sigma factors"/>
    <property type="match status" value="1"/>
</dbReference>
<dbReference type="InterPro" id="IPR036388">
    <property type="entry name" value="WH-like_DNA-bd_sf"/>
</dbReference>
<evidence type="ECO:0000256" key="6">
    <source>
        <dbReference type="SAM" id="Coils"/>
    </source>
</evidence>
<name>A0ABW3L535_9BACI</name>
<evidence type="ECO:0000256" key="5">
    <source>
        <dbReference type="ARBA" id="ARBA00023163"/>
    </source>
</evidence>
<comment type="caution">
    <text evidence="9">The sequence shown here is derived from an EMBL/GenBank/DDBJ whole genome shotgun (WGS) entry which is preliminary data.</text>
</comment>
<dbReference type="PANTHER" id="PTHR43133">
    <property type="entry name" value="RNA POLYMERASE ECF-TYPE SIGMA FACTO"/>
    <property type="match status" value="1"/>
</dbReference>
<organism evidence="9 10">
    <name type="scientific">Thalassobacillus hwangdonensis</name>
    <dbReference type="NCBI Taxonomy" id="546108"/>
    <lineage>
        <taxon>Bacteria</taxon>
        <taxon>Bacillati</taxon>
        <taxon>Bacillota</taxon>
        <taxon>Bacilli</taxon>
        <taxon>Bacillales</taxon>
        <taxon>Bacillaceae</taxon>
        <taxon>Thalassobacillus</taxon>
    </lineage>
</organism>
<keyword evidence="4" id="KW-0238">DNA-binding</keyword>
<evidence type="ECO:0000313" key="9">
    <source>
        <dbReference type="EMBL" id="MFD1020421.1"/>
    </source>
</evidence>
<evidence type="ECO:0000256" key="3">
    <source>
        <dbReference type="ARBA" id="ARBA00023082"/>
    </source>
</evidence>
<dbReference type="InterPro" id="IPR013325">
    <property type="entry name" value="RNA_pol_sigma_r2"/>
</dbReference>
<dbReference type="Gene3D" id="1.10.1740.10">
    <property type="match status" value="1"/>
</dbReference>
<dbReference type="RefSeq" id="WP_386062008.1">
    <property type="nucleotide sequence ID" value="NZ_JBHTKL010000005.1"/>
</dbReference>
<feature type="coiled-coil region" evidence="6">
    <location>
        <begin position="93"/>
        <end position="128"/>
    </location>
</feature>
<dbReference type="SUPFAM" id="SSF88659">
    <property type="entry name" value="Sigma3 and sigma4 domains of RNA polymerase sigma factors"/>
    <property type="match status" value="1"/>
</dbReference>
<keyword evidence="2" id="KW-0805">Transcription regulation</keyword>